<feature type="region of interest" description="Disordered" evidence="1">
    <location>
        <begin position="21"/>
        <end position="45"/>
    </location>
</feature>
<evidence type="ECO:0000313" key="2">
    <source>
        <dbReference type="EMBL" id="KGN41884.1"/>
    </source>
</evidence>
<protein>
    <submittedName>
        <fullName evidence="2">Uncharacterized protein</fullName>
    </submittedName>
</protein>
<dbReference type="STRING" id="1385519.N801_04160"/>
<comment type="caution">
    <text evidence="2">The sequence shown here is derived from an EMBL/GenBank/DDBJ whole genome shotgun (WGS) entry which is preliminary data.</text>
</comment>
<evidence type="ECO:0000256" key="1">
    <source>
        <dbReference type="SAM" id="MobiDB-lite"/>
    </source>
</evidence>
<dbReference type="AlphaFoldDB" id="A0A0A0JYS6"/>
<organism evidence="2 3">
    <name type="scientific">Knoellia aerolata DSM 18566</name>
    <dbReference type="NCBI Taxonomy" id="1385519"/>
    <lineage>
        <taxon>Bacteria</taxon>
        <taxon>Bacillati</taxon>
        <taxon>Actinomycetota</taxon>
        <taxon>Actinomycetes</taxon>
        <taxon>Micrococcales</taxon>
        <taxon>Intrasporangiaceae</taxon>
        <taxon>Knoellia</taxon>
    </lineage>
</organism>
<dbReference type="eggNOG" id="ENOG5032U8V">
    <property type="taxonomic scope" value="Bacteria"/>
</dbReference>
<dbReference type="Proteomes" id="UP000030013">
    <property type="component" value="Unassembled WGS sequence"/>
</dbReference>
<sequence length="254" mass="26202">MLVGLVGLGLAVLYAVKSADTSPVEPGSAEIRTGAAGESHGQAHRDAVAAAPMLEVEPDDSKAGTPAATPAPVLAVPAATTTGPVEVPTGFPKSPAGAIGQLAAIETTVLQGMSIPHANDVYEQWALPGGVGAADWPLIKNVQAFLASAQQGQTKDPFITVSAHPTAAQVKGIDGSDWVLACVLLDMRAVITTEARVAYGYCERMQWVGDDQSGRWMIAPGELPATAPSTWPDTDLAVKAGWRTWVDAEDSGVN</sequence>
<accession>A0A0A0JYS6</accession>
<gene>
    <name evidence="2" type="ORF">N801_04160</name>
</gene>
<evidence type="ECO:0000313" key="3">
    <source>
        <dbReference type="Proteomes" id="UP000030013"/>
    </source>
</evidence>
<dbReference type="EMBL" id="AVPL01000011">
    <property type="protein sequence ID" value="KGN41884.1"/>
    <property type="molecule type" value="Genomic_DNA"/>
</dbReference>
<proteinExistence type="predicted"/>
<name>A0A0A0JYS6_9MICO</name>
<keyword evidence="3" id="KW-1185">Reference proteome</keyword>
<reference evidence="2 3" key="1">
    <citation type="submission" date="2013-08" db="EMBL/GenBank/DDBJ databases">
        <title>The genome sequence of Knoellia aerolata.</title>
        <authorList>
            <person name="Zhu W."/>
            <person name="Wang G."/>
        </authorList>
    </citation>
    <scope>NUCLEOTIDE SEQUENCE [LARGE SCALE GENOMIC DNA]</scope>
    <source>
        <strain evidence="2 3">DSM 18566</strain>
    </source>
</reference>